<reference evidence="3" key="1">
    <citation type="submission" date="2016-10" db="EMBL/GenBank/DDBJ databases">
        <authorList>
            <person name="Varghese N."/>
            <person name="Submissions S."/>
        </authorList>
    </citation>
    <scope>NUCLEOTIDE SEQUENCE [LARGE SCALE GENOMIC DNA]</scope>
    <source>
        <strain evidence="3">DSM 21743</strain>
    </source>
</reference>
<feature type="transmembrane region" description="Helical" evidence="1">
    <location>
        <begin position="71"/>
        <end position="92"/>
    </location>
</feature>
<protein>
    <submittedName>
        <fullName evidence="2">Uncharacterized protein</fullName>
    </submittedName>
</protein>
<dbReference type="Proteomes" id="UP000198825">
    <property type="component" value="Chromosome I"/>
</dbReference>
<dbReference type="STRING" id="546874.SAMN04488544_4025"/>
<gene>
    <name evidence="2" type="ORF">SAMN04488544_4025</name>
</gene>
<feature type="transmembrane region" description="Helical" evidence="1">
    <location>
        <begin position="20"/>
        <end position="40"/>
    </location>
</feature>
<keyword evidence="1" id="KW-1133">Transmembrane helix</keyword>
<sequence>MLFRVSARVVGPAGGRVRLARAGALGGGSLLLAAGAHLVGGGSLPGPGVLFVAAVVLGLVATLLTARRCGFGVLALLLAGEQVLLHTIFTVASSATHVHLAAPAHHVGPLHAPGLTPEALQAATSGPAMDMPGPGWLMWVAHVVATLATAWLLARGEAWLWRAAESVAVAAGLRCAVRVRRAAPATVPPAPALLRCLSPVWLVAGPRGPPAVVAG</sequence>
<keyword evidence="1" id="KW-0812">Transmembrane</keyword>
<dbReference type="AlphaFoldDB" id="A0A1H2NGX6"/>
<evidence type="ECO:0000256" key="1">
    <source>
        <dbReference type="SAM" id="Phobius"/>
    </source>
</evidence>
<keyword evidence="3" id="KW-1185">Reference proteome</keyword>
<dbReference type="EMBL" id="LT629799">
    <property type="protein sequence ID" value="SDV04702.1"/>
    <property type="molecule type" value="Genomic_DNA"/>
</dbReference>
<keyword evidence="1" id="KW-0472">Membrane</keyword>
<organism evidence="2 3">
    <name type="scientific">Microlunatus sagamiharensis</name>
    <dbReference type="NCBI Taxonomy" id="546874"/>
    <lineage>
        <taxon>Bacteria</taxon>
        <taxon>Bacillati</taxon>
        <taxon>Actinomycetota</taxon>
        <taxon>Actinomycetes</taxon>
        <taxon>Propionibacteriales</taxon>
        <taxon>Propionibacteriaceae</taxon>
        <taxon>Microlunatus</taxon>
    </lineage>
</organism>
<name>A0A1H2NGX6_9ACTN</name>
<feature type="transmembrane region" description="Helical" evidence="1">
    <location>
        <begin position="136"/>
        <end position="154"/>
    </location>
</feature>
<accession>A0A1H2NGX6</accession>
<evidence type="ECO:0000313" key="2">
    <source>
        <dbReference type="EMBL" id="SDV04702.1"/>
    </source>
</evidence>
<feature type="transmembrane region" description="Helical" evidence="1">
    <location>
        <begin position="46"/>
        <end position="64"/>
    </location>
</feature>
<evidence type="ECO:0000313" key="3">
    <source>
        <dbReference type="Proteomes" id="UP000198825"/>
    </source>
</evidence>
<proteinExistence type="predicted"/>